<evidence type="ECO:0000313" key="2">
    <source>
        <dbReference type="Proteomes" id="UP001596289"/>
    </source>
</evidence>
<gene>
    <name evidence="1" type="ORF">ACFQGP_06065</name>
</gene>
<organism evidence="1 2">
    <name type="scientific">Loigolactobacillus jiayinensis</name>
    <dbReference type="NCBI Taxonomy" id="2486016"/>
    <lineage>
        <taxon>Bacteria</taxon>
        <taxon>Bacillati</taxon>
        <taxon>Bacillota</taxon>
        <taxon>Bacilli</taxon>
        <taxon>Lactobacillales</taxon>
        <taxon>Lactobacillaceae</taxon>
        <taxon>Loigolactobacillus</taxon>
    </lineage>
</organism>
<dbReference type="CDD" id="cd07067">
    <property type="entry name" value="HP_PGM_like"/>
    <property type="match status" value="1"/>
</dbReference>
<accession>A0ABW1REC3</accession>
<name>A0ABW1REC3_9LACO</name>
<protein>
    <submittedName>
        <fullName evidence="1">Histidine phosphatase family protein</fullName>
        <ecNumber evidence="1">3.1.3.-</ecNumber>
    </submittedName>
</protein>
<dbReference type="InterPro" id="IPR050275">
    <property type="entry name" value="PGM_Phosphatase"/>
</dbReference>
<dbReference type="InterPro" id="IPR013078">
    <property type="entry name" value="His_Pase_superF_clade-1"/>
</dbReference>
<dbReference type="Proteomes" id="UP001596289">
    <property type="component" value="Unassembled WGS sequence"/>
</dbReference>
<dbReference type="Gene3D" id="3.40.50.1240">
    <property type="entry name" value="Phosphoglycerate mutase-like"/>
    <property type="match status" value="1"/>
</dbReference>
<dbReference type="GO" id="GO:0016787">
    <property type="term" value="F:hydrolase activity"/>
    <property type="evidence" value="ECO:0007669"/>
    <property type="project" value="UniProtKB-KW"/>
</dbReference>
<reference evidence="2" key="1">
    <citation type="journal article" date="2019" name="Int. J. Syst. Evol. Microbiol.">
        <title>The Global Catalogue of Microorganisms (GCM) 10K type strain sequencing project: providing services to taxonomists for standard genome sequencing and annotation.</title>
        <authorList>
            <consortium name="The Broad Institute Genomics Platform"/>
            <consortium name="The Broad Institute Genome Sequencing Center for Infectious Disease"/>
            <person name="Wu L."/>
            <person name="Ma J."/>
        </authorList>
    </citation>
    <scope>NUCLEOTIDE SEQUENCE [LARGE SCALE GENOMIC DNA]</scope>
    <source>
        <strain evidence="2">CCM 8904</strain>
    </source>
</reference>
<dbReference type="RefSeq" id="WP_125551943.1">
    <property type="nucleotide sequence ID" value="NZ_JBHSSL010000034.1"/>
</dbReference>
<sequence length="212" mass="23677">MTEFYFIRHGVTPLNQQHRFCGSGIDTPLAPVGIAGARQAGRFLQDVTFAHAYTSPLQRAQATLENVLAMNQMAQVPISILPDLREINLGDWDGDVLADHKDEVQCQYYFNQPERFDATIVHAESYADLEKRGRRALLQIFQENPAGNVLIASHGVLLMTLLQRVLGVPVSEIRRHGVLDNTSVTQLNSTDGTHFTKKMWNETSFLQSTKGA</sequence>
<keyword evidence="1" id="KW-0378">Hydrolase</keyword>
<dbReference type="EC" id="3.1.3.-" evidence="1"/>
<dbReference type="PANTHER" id="PTHR48100:SF1">
    <property type="entry name" value="HISTIDINE PHOSPHATASE FAMILY PROTEIN-RELATED"/>
    <property type="match status" value="1"/>
</dbReference>
<evidence type="ECO:0000313" key="1">
    <source>
        <dbReference type="EMBL" id="MFC6170144.1"/>
    </source>
</evidence>
<keyword evidence="2" id="KW-1185">Reference proteome</keyword>
<dbReference type="PANTHER" id="PTHR48100">
    <property type="entry name" value="BROAD-SPECIFICITY PHOSPHATASE YOR283W-RELATED"/>
    <property type="match status" value="1"/>
</dbReference>
<dbReference type="SMART" id="SM00855">
    <property type="entry name" value="PGAM"/>
    <property type="match status" value="1"/>
</dbReference>
<dbReference type="SUPFAM" id="SSF53254">
    <property type="entry name" value="Phosphoglycerate mutase-like"/>
    <property type="match status" value="1"/>
</dbReference>
<dbReference type="Pfam" id="PF00300">
    <property type="entry name" value="His_Phos_1"/>
    <property type="match status" value="1"/>
</dbReference>
<dbReference type="InterPro" id="IPR029033">
    <property type="entry name" value="His_PPase_superfam"/>
</dbReference>
<proteinExistence type="predicted"/>
<dbReference type="EMBL" id="JBHSSL010000034">
    <property type="protein sequence ID" value="MFC6170144.1"/>
    <property type="molecule type" value="Genomic_DNA"/>
</dbReference>
<comment type="caution">
    <text evidence="1">The sequence shown here is derived from an EMBL/GenBank/DDBJ whole genome shotgun (WGS) entry which is preliminary data.</text>
</comment>